<dbReference type="Pfam" id="PF00560">
    <property type="entry name" value="LRR_1"/>
    <property type="match status" value="1"/>
</dbReference>
<gene>
    <name evidence="9" type="primary">RLP47_6</name>
    <name evidence="9" type="ORF">CFP56_000475</name>
</gene>
<protein>
    <submittedName>
        <fullName evidence="9">Receptor-like protein 47</fullName>
    </submittedName>
</protein>
<dbReference type="PANTHER" id="PTHR48061:SF12">
    <property type="entry name" value="DISEASE RESISTANCE LIKE PROTEIN"/>
    <property type="match status" value="1"/>
</dbReference>
<dbReference type="InterPro" id="IPR046956">
    <property type="entry name" value="RLP23-like"/>
</dbReference>
<keyword evidence="6" id="KW-0675">Receptor</keyword>
<evidence type="ECO:0000256" key="8">
    <source>
        <dbReference type="SAM" id="Phobius"/>
    </source>
</evidence>
<reference evidence="9 10" key="1">
    <citation type="journal article" date="2018" name="Sci. Data">
        <title>The draft genome sequence of cork oak.</title>
        <authorList>
            <person name="Ramos A.M."/>
            <person name="Usie A."/>
            <person name="Barbosa P."/>
            <person name="Barros P.M."/>
            <person name="Capote T."/>
            <person name="Chaves I."/>
            <person name="Simoes F."/>
            <person name="Abreu I."/>
            <person name="Carrasquinho I."/>
            <person name="Faro C."/>
            <person name="Guimaraes J.B."/>
            <person name="Mendonca D."/>
            <person name="Nobrega F."/>
            <person name="Rodrigues L."/>
            <person name="Saibo N.J.M."/>
            <person name="Varela M.C."/>
            <person name="Egas C."/>
            <person name="Matos J."/>
            <person name="Miguel C.M."/>
            <person name="Oliveira M.M."/>
            <person name="Ricardo C.P."/>
            <person name="Goncalves S."/>
        </authorList>
    </citation>
    <scope>NUCLEOTIDE SEQUENCE [LARGE SCALE GENOMIC DNA]</scope>
    <source>
        <strain evidence="10">cv. HL8</strain>
    </source>
</reference>
<dbReference type="EMBL" id="PKMF04000009">
    <property type="protein sequence ID" value="KAK7860047.1"/>
    <property type="molecule type" value="Genomic_DNA"/>
</dbReference>
<proteinExistence type="predicted"/>
<keyword evidence="7" id="KW-0325">Glycoprotein</keyword>
<evidence type="ECO:0000256" key="3">
    <source>
        <dbReference type="ARBA" id="ARBA00022729"/>
    </source>
</evidence>
<dbReference type="InterPro" id="IPR001611">
    <property type="entry name" value="Leu-rich_rpt"/>
</dbReference>
<comment type="subcellular location">
    <subcellularLocation>
        <location evidence="1">Membrane</location>
        <topology evidence="1">Single-pass type I membrane protein</topology>
    </subcellularLocation>
</comment>
<evidence type="ECO:0000313" key="10">
    <source>
        <dbReference type="Proteomes" id="UP000237347"/>
    </source>
</evidence>
<organism evidence="9 10">
    <name type="scientific">Quercus suber</name>
    <name type="common">Cork oak</name>
    <dbReference type="NCBI Taxonomy" id="58331"/>
    <lineage>
        <taxon>Eukaryota</taxon>
        <taxon>Viridiplantae</taxon>
        <taxon>Streptophyta</taxon>
        <taxon>Embryophyta</taxon>
        <taxon>Tracheophyta</taxon>
        <taxon>Spermatophyta</taxon>
        <taxon>Magnoliopsida</taxon>
        <taxon>eudicotyledons</taxon>
        <taxon>Gunneridae</taxon>
        <taxon>Pentapetalae</taxon>
        <taxon>rosids</taxon>
        <taxon>fabids</taxon>
        <taxon>Fagales</taxon>
        <taxon>Fagaceae</taxon>
        <taxon>Quercus</taxon>
    </lineage>
</organism>
<accession>A0AAW0M996</accession>
<evidence type="ECO:0000256" key="7">
    <source>
        <dbReference type="ARBA" id="ARBA00023180"/>
    </source>
</evidence>
<feature type="non-terminal residue" evidence="9">
    <location>
        <position position="1"/>
    </location>
</feature>
<evidence type="ECO:0000256" key="4">
    <source>
        <dbReference type="ARBA" id="ARBA00022989"/>
    </source>
</evidence>
<sequence length="119" mass="13346">TNSTFQKFKSLELGSCNLSDFPKFLRNQDQLEVLDLSQNNIHGQIPKWISNLSIDTLLILCMSENSLTVAMGYGFGFIVGVFVGQIIITRKSSWIIVFCNWPSSRKGEVEETSKINLVG</sequence>
<dbReference type="InterPro" id="IPR032675">
    <property type="entry name" value="LRR_dom_sf"/>
</dbReference>
<dbReference type="AlphaFoldDB" id="A0AAW0M996"/>
<keyword evidence="2 8" id="KW-0812">Transmembrane</keyword>
<keyword evidence="4 8" id="KW-1133">Transmembrane helix</keyword>
<dbReference type="PANTHER" id="PTHR48061">
    <property type="entry name" value="LEUCINE-RICH REPEAT RECEPTOR PROTEIN KINASE EMS1-LIKE-RELATED"/>
    <property type="match status" value="1"/>
</dbReference>
<evidence type="ECO:0000256" key="5">
    <source>
        <dbReference type="ARBA" id="ARBA00023136"/>
    </source>
</evidence>
<keyword evidence="3" id="KW-0732">Signal</keyword>
<dbReference type="GO" id="GO:0016020">
    <property type="term" value="C:membrane"/>
    <property type="evidence" value="ECO:0007669"/>
    <property type="project" value="UniProtKB-SubCell"/>
</dbReference>
<evidence type="ECO:0000313" key="9">
    <source>
        <dbReference type="EMBL" id="KAK7860047.1"/>
    </source>
</evidence>
<feature type="transmembrane region" description="Helical" evidence="8">
    <location>
        <begin position="67"/>
        <end position="88"/>
    </location>
</feature>
<keyword evidence="5 8" id="KW-0472">Membrane</keyword>
<evidence type="ECO:0000256" key="6">
    <source>
        <dbReference type="ARBA" id="ARBA00023170"/>
    </source>
</evidence>
<dbReference type="Gene3D" id="3.80.10.10">
    <property type="entry name" value="Ribonuclease Inhibitor"/>
    <property type="match status" value="1"/>
</dbReference>
<dbReference type="SUPFAM" id="SSF52058">
    <property type="entry name" value="L domain-like"/>
    <property type="match status" value="1"/>
</dbReference>
<comment type="caution">
    <text evidence="9">The sequence shown here is derived from an EMBL/GenBank/DDBJ whole genome shotgun (WGS) entry which is preliminary data.</text>
</comment>
<evidence type="ECO:0000256" key="1">
    <source>
        <dbReference type="ARBA" id="ARBA00004479"/>
    </source>
</evidence>
<keyword evidence="10" id="KW-1185">Reference proteome</keyword>
<evidence type="ECO:0000256" key="2">
    <source>
        <dbReference type="ARBA" id="ARBA00022692"/>
    </source>
</evidence>
<name>A0AAW0M996_QUESU</name>
<dbReference type="Proteomes" id="UP000237347">
    <property type="component" value="Unassembled WGS sequence"/>
</dbReference>